<comment type="similarity">
    <text evidence="1">Belongs to the leucine-binding protein family.</text>
</comment>
<dbReference type="PROSITE" id="PS51257">
    <property type="entry name" value="PROKAR_LIPOPROTEIN"/>
    <property type="match status" value="1"/>
</dbReference>
<feature type="domain" description="Leucine-binding protein" evidence="4">
    <location>
        <begin position="48"/>
        <end position="372"/>
    </location>
</feature>
<dbReference type="AlphaFoldDB" id="A0A937RE55"/>
<dbReference type="SUPFAM" id="SSF53822">
    <property type="entry name" value="Periplasmic binding protein-like I"/>
    <property type="match status" value="1"/>
</dbReference>
<evidence type="ECO:0000313" key="6">
    <source>
        <dbReference type="Proteomes" id="UP000604475"/>
    </source>
</evidence>
<evidence type="ECO:0000256" key="3">
    <source>
        <dbReference type="SAM" id="SignalP"/>
    </source>
</evidence>
<dbReference type="PANTHER" id="PTHR30483">
    <property type="entry name" value="LEUCINE-SPECIFIC-BINDING PROTEIN"/>
    <property type="match status" value="1"/>
</dbReference>
<protein>
    <submittedName>
        <fullName evidence="5">ABC transporter substrate-binding protein</fullName>
    </submittedName>
</protein>
<evidence type="ECO:0000259" key="4">
    <source>
        <dbReference type="Pfam" id="PF13458"/>
    </source>
</evidence>
<dbReference type="RefSeq" id="WP_203003671.1">
    <property type="nucleotide sequence ID" value="NZ_JADWYU010000153.1"/>
</dbReference>
<keyword evidence="2 3" id="KW-0732">Signal</keyword>
<dbReference type="Proteomes" id="UP000604475">
    <property type="component" value="Unassembled WGS sequence"/>
</dbReference>
<evidence type="ECO:0000256" key="2">
    <source>
        <dbReference type="ARBA" id="ARBA00022729"/>
    </source>
</evidence>
<keyword evidence="6" id="KW-1185">Reference proteome</keyword>
<dbReference type="Pfam" id="PF13458">
    <property type="entry name" value="Peripla_BP_6"/>
    <property type="match status" value="1"/>
</dbReference>
<comment type="caution">
    <text evidence="5">The sequence shown here is derived from an EMBL/GenBank/DDBJ whole genome shotgun (WGS) entry which is preliminary data.</text>
</comment>
<accession>A0A937RE55</accession>
<dbReference type="Gene3D" id="3.40.50.2300">
    <property type="match status" value="2"/>
</dbReference>
<feature type="signal peptide" evidence="3">
    <location>
        <begin position="1"/>
        <end position="23"/>
    </location>
</feature>
<evidence type="ECO:0000256" key="1">
    <source>
        <dbReference type="ARBA" id="ARBA00010062"/>
    </source>
</evidence>
<reference evidence="5" key="1">
    <citation type="submission" date="2020-12" db="EMBL/GenBank/DDBJ databases">
        <title>Genomic characterization of non-nitrogen-fixing Frankia strains.</title>
        <authorList>
            <person name="Carlos-Shanley C."/>
            <person name="Guerra T."/>
            <person name="Hahn D."/>
        </authorList>
    </citation>
    <scope>NUCLEOTIDE SEQUENCE</scope>
    <source>
        <strain evidence="5">CN6</strain>
    </source>
</reference>
<proteinExistence type="inferred from homology"/>
<name>A0A937RE55_9ACTN</name>
<feature type="chain" id="PRO_5037762478" evidence="3">
    <location>
        <begin position="24"/>
        <end position="418"/>
    </location>
</feature>
<dbReference type="EMBL" id="JAEACQ010000195">
    <property type="protein sequence ID" value="MBL7628760.1"/>
    <property type="molecule type" value="Genomic_DNA"/>
</dbReference>
<dbReference type="InterPro" id="IPR028082">
    <property type="entry name" value="Peripla_BP_I"/>
</dbReference>
<dbReference type="InterPro" id="IPR051010">
    <property type="entry name" value="BCAA_transport"/>
</dbReference>
<evidence type="ECO:0000313" key="5">
    <source>
        <dbReference type="EMBL" id="MBL7628760.1"/>
    </source>
</evidence>
<organism evidence="5 6">
    <name type="scientific">Frankia nepalensis</name>
    <dbReference type="NCBI Taxonomy" id="1836974"/>
    <lineage>
        <taxon>Bacteria</taxon>
        <taxon>Bacillati</taxon>
        <taxon>Actinomycetota</taxon>
        <taxon>Actinomycetes</taxon>
        <taxon>Frankiales</taxon>
        <taxon>Frankiaceae</taxon>
        <taxon>Frankia</taxon>
    </lineage>
</organism>
<dbReference type="PANTHER" id="PTHR30483:SF6">
    <property type="entry name" value="PERIPLASMIC BINDING PROTEIN OF ABC TRANSPORTER FOR NATURAL AMINO ACIDS"/>
    <property type="match status" value="1"/>
</dbReference>
<dbReference type="InterPro" id="IPR028081">
    <property type="entry name" value="Leu-bd"/>
</dbReference>
<sequence length="418" mass="42457">MQRRAVRLATGLVAAVCVAASLAACGGSDDGSSDSPGAPGASVPTGTPIRVGFFNPSTGPLASPGVGTGSKAAVKYINSDLGGVNGHPIEVIDCAVDGTPETSISCANKFVSERVVAALDGYNLTSSATLPILTPAGIPLVGMIPFDSVTGSEATNRVYFGAPQAAYLIGALQAFQQQGKKSAVLVLADTPSSHQTIDMVLKPIGAALGIDVTGLYYSPTNPNFTALASSIVSSDPDVGGLIASPNDATCTRLLQNMRQLGYQGTVLLAACTGFIKQAPAQAANSAIYSSTWLPTASTHAPANSQEELKIASKYIDAENGTADYYAYGTFSLFADFAKGLATAPAAELTGQGILATLKGLTAFPGFLGPELTCGKATSPNCTTQILLFEVQPDGTTKPVTGTFLTALPDILARIPGAS</sequence>
<gene>
    <name evidence="5" type="ORF">I7412_16685</name>
</gene>